<name>A0ABN7V8H3_GIGMA</name>
<sequence length="280" mass="32819">MSDLQNKKADITYAQLFQVVPNIRKEIAKITRAERIVISKIAEYCVKMDKKNNFNVLRSTVNIAIDHPSTVVIIGVYGEQKQPLGEVNEFPVTVREKTISSCAVVTDTRNYAEKIRIPTEYCKPMNINERIENKKKPTKVKKKLEKDVSILEEETKLKSDKSDSGEEYKEEVLNNKLYLYWKLREDKGDSMWCPEYETIYLNEKKEKEDFNIGPMTGKQEEQLRAILLKYKGTFQEESSQLEKTFIAQHKIYTKDGLLVKQKFYPTFRPEYEFIKTEEKA</sequence>
<gene>
    <name evidence="1" type="ORF">GMARGA_LOCUS15603</name>
</gene>
<proteinExistence type="predicted"/>
<comment type="caution">
    <text evidence="1">The sequence shown here is derived from an EMBL/GenBank/DDBJ whole genome shotgun (WGS) entry which is preliminary data.</text>
</comment>
<keyword evidence="2" id="KW-1185">Reference proteome</keyword>
<feature type="non-terminal residue" evidence="1">
    <location>
        <position position="280"/>
    </location>
</feature>
<evidence type="ECO:0000313" key="1">
    <source>
        <dbReference type="EMBL" id="CAG8743180.1"/>
    </source>
</evidence>
<evidence type="ECO:0000313" key="2">
    <source>
        <dbReference type="Proteomes" id="UP000789901"/>
    </source>
</evidence>
<dbReference type="EMBL" id="CAJVQB010010828">
    <property type="protein sequence ID" value="CAG8743180.1"/>
    <property type="molecule type" value="Genomic_DNA"/>
</dbReference>
<dbReference type="Proteomes" id="UP000789901">
    <property type="component" value="Unassembled WGS sequence"/>
</dbReference>
<protein>
    <submittedName>
        <fullName evidence="1">11741_t:CDS:1</fullName>
    </submittedName>
</protein>
<organism evidence="1 2">
    <name type="scientific">Gigaspora margarita</name>
    <dbReference type="NCBI Taxonomy" id="4874"/>
    <lineage>
        <taxon>Eukaryota</taxon>
        <taxon>Fungi</taxon>
        <taxon>Fungi incertae sedis</taxon>
        <taxon>Mucoromycota</taxon>
        <taxon>Glomeromycotina</taxon>
        <taxon>Glomeromycetes</taxon>
        <taxon>Diversisporales</taxon>
        <taxon>Gigasporaceae</taxon>
        <taxon>Gigaspora</taxon>
    </lineage>
</organism>
<reference evidence="1 2" key="1">
    <citation type="submission" date="2021-06" db="EMBL/GenBank/DDBJ databases">
        <authorList>
            <person name="Kallberg Y."/>
            <person name="Tangrot J."/>
            <person name="Rosling A."/>
        </authorList>
    </citation>
    <scope>NUCLEOTIDE SEQUENCE [LARGE SCALE GENOMIC DNA]</scope>
    <source>
        <strain evidence="1 2">120-4 pot B 10/14</strain>
    </source>
</reference>
<accession>A0ABN7V8H3</accession>